<dbReference type="STRING" id="1314781.A0A165MXI4"/>
<keyword evidence="4" id="KW-1185">Reference proteome</keyword>
<dbReference type="Proteomes" id="UP000077266">
    <property type="component" value="Unassembled WGS sequence"/>
</dbReference>
<dbReference type="EMBL" id="KV425905">
    <property type="protein sequence ID" value="KZV99905.1"/>
    <property type="molecule type" value="Genomic_DNA"/>
</dbReference>
<feature type="domain" description="T6SS Phospholipase effector Tle1-like catalytic" evidence="2">
    <location>
        <begin position="77"/>
        <end position="340"/>
    </location>
</feature>
<dbReference type="InterPro" id="IPR018712">
    <property type="entry name" value="Tle1-like_cat"/>
</dbReference>
<evidence type="ECO:0000313" key="3">
    <source>
        <dbReference type="EMBL" id="KZV99905.1"/>
    </source>
</evidence>
<organism evidence="3 4">
    <name type="scientific">Exidia glandulosa HHB12029</name>
    <dbReference type="NCBI Taxonomy" id="1314781"/>
    <lineage>
        <taxon>Eukaryota</taxon>
        <taxon>Fungi</taxon>
        <taxon>Dikarya</taxon>
        <taxon>Basidiomycota</taxon>
        <taxon>Agaricomycotina</taxon>
        <taxon>Agaricomycetes</taxon>
        <taxon>Auriculariales</taxon>
        <taxon>Exidiaceae</taxon>
        <taxon>Exidia</taxon>
    </lineage>
</organism>
<dbReference type="Pfam" id="PF09994">
    <property type="entry name" value="T6SS_Tle1-like_cat"/>
    <property type="match status" value="1"/>
</dbReference>
<dbReference type="OrthoDB" id="538223at2759"/>
<accession>A0A165MXI4</accession>
<sequence>MSATAEFAAMDGPYESDTDSMEPSHRAESSSFWDSVTSLLSWRKAPTPPSPASAQPAANTLSHSEAVYEPCTCIGSRNLVVCIDGTSNQFGKKNTNIVELYQRLVKDETQVTFYNSGIGTYAKPSWTSWTHYKQVLEHKIDLAIAWNFEKIVLSAYHWLSENYEDGDQIYLFGFSRGAYQVRVLSAMIEAVGLIHKGNEDQIPFAYQLYAEMNPPTDNVAMKERFKTTFSRTVRVHFIGVWDTVSSVGIVRDKTLPGTTDGMKHVCYFRHALALHERRVKFLPEYVNGDRGPDDNDADIEDLETPHTKEVWFKGCHSDIGGGAVDNENSDLFGPSLRWMSYEAMRFGLHLGTASRKWSANPSVSESLSGFGIFSRFCP</sequence>
<dbReference type="PANTHER" id="PTHR33840">
    <property type="match status" value="1"/>
</dbReference>
<dbReference type="InterPro" id="IPR029058">
    <property type="entry name" value="AB_hydrolase_fold"/>
</dbReference>
<dbReference type="InParanoid" id="A0A165MXI4"/>
<evidence type="ECO:0000313" key="4">
    <source>
        <dbReference type="Proteomes" id="UP000077266"/>
    </source>
</evidence>
<name>A0A165MXI4_EXIGL</name>
<dbReference type="PANTHER" id="PTHR33840:SF2">
    <property type="entry name" value="TLE1 PHOSPHOLIPASE DOMAIN-CONTAINING PROTEIN"/>
    <property type="match status" value="1"/>
</dbReference>
<dbReference type="AlphaFoldDB" id="A0A165MXI4"/>
<evidence type="ECO:0000256" key="1">
    <source>
        <dbReference type="SAM" id="MobiDB-lite"/>
    </source>
</evidence>
<evidence type="ECO:0000259" key="2">
    <source>
        <dbReference type="Pfam" id="PF09994"/>
    </source>
</evidence>
<reference evidence="3 4" key="1">
    <citation type="journal article" date="2016" name="Mol. Biol. Evol.">
        <title>Comparative Genomics of Early-Diverging Mushroom-Forming Fungi Provides Insights into the Origins of Lignocellulose Decay Capabilities.</title>
        <authorList>
            <person name="Nagy L.G."/>
            <person name="Riley R."/>
            <person name="Tritt A."/>
            <person name="Adam C."/>
            <person name="Daum C."/>
            <person name="Floudas D."/>
            <person name="Sun H."/>
            <person name="Yadav J.S."/>
            <person name="Pangilinan J."/>
            <person name="Larsson K.H."/>
            <person name="Matsuura K."/>
            <person name="Barry K."/>
            <person name="Labutti K."/>
            <person name="Kuo R."/>
            <person name="Ohm R.A."/>
            <person name="Bhattacharya S.S."/>
            <person name="Shirouzu T."/>
            <person name="Yoshinaga Y."/>
            <person name="Martin F.M."/>
            <person name="Grigoriev I.V."/>
            <person name="Hibbett D.S."/>
        </authorList>
    </citation>
    <scope>NUCLEOTIDE SEQUENCE [LARGE SCALE GENOMIC DNA]</scope>
    <source>
        <strain evidence="3 4">HHB12029</strain>
    </source>
</reference>
<protein>
    <recommendedName>
        <fullName evidence="2">T6SS Phospholipase effector Tle1-like catalytic domain-containing protein</fullName>
    </recommendedName>
</protein>
<dbReference type="SUPFAM" id="SSF53474">
    <property type="entry name" value="alpha/beta-Hydrolases"/>
    <property type="match status" value="1"/>
</dbReference>
<feature type="region of interest" description="Disordered" evidence="1">
    <location>
        <begin position="1"/>
        <end position="29"/>
    </location>
</feature>
<gene>
    <name evidence="3" type="ORF">EXIGLDRAFT_800152</name>
</gene>
<proteinExistence type="predicted"/>